<evidence type="ECO:0000256" key="1">
    <source>
        <dbReference type="SAM" id="MobiDB-lite"/>
    </source>
</evidence>
<evidence type="ECO:0000313" key="3">
    <source>
        <dbReference type="Proteomes" id="UP000596660"/>
    </source>
</evidence>
<sequence length="462" mass="51820">MLKKGMSDNHKEAIRNIGFGGFLDLDIGWTSRGLFCAELVKSFDVAKKSLVFPSKEKIKFRPKDVHLVYGVPARGANIDVSKAADAENQAFFQKWRAQFGLTSGSPSNANISKINSYDWSSFTHQQLLVSFKEWKDGSTFFAGPLPFLMINYFDRMKRGNFPSPRQFLLISVWNQDLVKSRINIEQKKGYGNGVVMRRLKLEQDQPAQKARPAQEAGTTQEAGTAHEKGPSQEAEKSAPKKKEFFEKFASNVDEIYKVWAAAQEAEGPAPSKEVFFEKSASNITEIYKVWAQTQEPGQSSPVVSPGQPPHDSPPRMPVVSAGQPPHDSPPRMPVVSAGKEKLNLSTTEIVSSSAHDTPSVVSCAHDTPLTIAYDTPYEQHLQVDEGMKQKKVKRKGSRTVNQCKRPRRVVQSLPLNQRSPFMVQNEKPLSDVELRRVVDYTLLLEDKTEELFDDGLNYMTRL</sequence>
<accession>A0A803MVW3</accession>
<dbReference type="Gramene" id="AUR62036040-RA">
    <property type="protein sequence ID" value="AUR62036040-RA:cds"/>
    <property type="gene ID" value="AUR62036040"/>
</dbReference>
<reference evidence="2" key="1">
    <citation type="journal article" date="2017" name="Nature">
        <title>The genome of Chenopodium quinoa.</title>
        <authorList>
            <person name="Jarvis D.E."/>
            <person name="Ho Y.S."/>
            <person name="Lightfoot D.J."/>
            <person name="Schmoeckel S.M."/>
            <person name="Li B."/>
            <person name="Borm T.J.A."/>
            <person name="Ohyanagi H."/>
            <person name="Mineta K."/>
            <person name="Michell C.T."/>
            <person name="Saber N."/>
            <person name="Kharbatia N.M."/>
            <person name="Rupper R.R."/>
            <person name="Sharp A.R."/>
            <person name="Dally N."/>
            <person name="Boughton B.A."/>
            <person name="Woo Y.H."/>
            <person name="Gao G."/>
            <person name="Schijlen E.G.W.M."/>
            <person name="Guo X."/>
            <person name="Momin A.A."/>
            <person name="Negrao S."/>
            <person name="Al-Babili S."/>
            <person name="Gehring C."/>
            <person name="Roessner U."/>
            <person name="Jung C."/>
            <person name="Murphy K."/>
            <person name="Arold S.T."/>
            <person name="Gojobori T."/>
            <person name="van der Linden C.G."/>
            <person name="van Loo E.N."/>
            <person name="Jellen E.N."/>
            <person name="Maughan P.J."/>
            <person name="Tester M."/>
        </authorList>
    </citation>
    <scope>NUCLEOTIDE SEQUENCE [LARGE SCALE GENOMIC DNA]</scope>
    <source>
        <strain evidence="2">cv. PI 614886</strain>
    </source>
</reference>
<name>A0A803MVW3_CHEQI</name>
<dbReference type="AlphaFoldDB" id="A0A803MVW3"/>
<organism evidence="2 3">
    <name type="scientific">Chenopodium quinoa</name>
    <name type="common">Quinoa</name>
    <dbReference type="NCBI Taxonomy" id="63459"/>
    <lineage>
        <taxon>Eukaryota</taxon>
        <taxon>Viridiplantae</taxon>
        <taxon>Streptophyta</taxon>
        <taxon>Embryophyta</taxon>
        <taxon>Tracheophyta</taxon>
        <taxon>Spermatophyta</taxon>
        <taxon>Magnoliopsida</taxon>
        <taxon>eudicotyledons</taxon>
        <taxon>Gunneridae</taxon>
        <taxon>Pentapetalae</taxon>
        <taxon>Caryophyllales</taxon>
        <taxon>Chenopodiaceae</taxon>
        <taxon>Chenopodioideae</taxon>
        <taxon>Atripliceae</taxon>
        <taxon>Chenopodium</taxon>
    </lineage>
</organism>
<feature type="compositionally biased region" description="Basic and acidic residues" evidence="1">
    <location>
        <begin position="224"/>
        <end position="240"/>
    </location>
</feature>
<dbReference type="EnsemblPlants" id="AUR62036040-RA">
    <property type="protein sequence ID" value="AUR62036040-RA:cds"/>
    <property type="gene ID" value="AUR62036040"/>
</dbReference>
<evidence type="ECO:0000313" key="2">
    <source>
        <dbReference type="EnsemblPlants" id="AUR62036040-RA:cds"/>
    </source>
</evidence>
<feature type="compositionally biased region" description="Low complexity" evidence="1">
    <location>
        <begin position="296"/>
        <end position="305"/>
    </location>
</feature>
<dbReference type="PANTHER" id="PTHR34835">
    <property type="entry name" value="OS07G0283600 PROTEIN-RELATED"/>
    <property type="match status" value="1"/>
</dbReference>
<keyword evidence="3" id="KW-1185">Reference proteome</keyword>
<reference evidence="2" key="2">
    <citation type="submission" date="2021-03" db="UniProtKB">
        <authorList>
            <consortium name="EnsemblPlants"/>
        </authorList>
    </citation>
    <scope>IDENTIFICATION</scope>
</reference>
<feature type="region of interest" description="Disordered" evidence="1">
    <location>
        <begin position="294"/>
        <end position="329"/>
    </location>
</feature>
<feature type="compositionally biased region" description="Pro residues" evidence="1">
    <location>
        <begin position="306"/>
        <end position="316"/>
    </location>
</feature>
<proteinExistence type="predicted"/>
<feature type="region of interest" description="Disordered" evidence="1">
    <location>
        <begin position="203"/>
        <end position="240"/>
    </location>
</feature>
<protein>
    <submittedName>
        <fullName evidence="2">Uncharacterized protein</fullName>
    </submittedName>
</protein>
<dbReference type="Proteomes" id="UP000596660">
    <property type="component" value="Unplaced"/>
</dbReference>
<dbReference type="PANTHER" id="PTHR34835:SF90">
    <property type="entry name" value="AMINOTRANSFERASE-LIKE PLANT MOBILE DOMAIN-CONTAINING PROTEIN"/>
    <property type="match status" value="1"/>
</dbReference>